<comment type="caution">
    <text evidence="1">The sequence shown here is derived from an EMBL/GenBank/DDBJ whole genome shotgun (WGS) entry which is preliminary data.</text>
</comment>
<name>A0AB73INA5_9BURK</name>
<proteinExistence type="predicted"/>
<organism evidence="1 2">
    <name type="scientific">Paraburkholderia caledonica</name>
    <dbReference type="NCBI Taxonomy" id="134536"/>
    <lineage>
        <taxon>Bacteria</taxon>
        <taxon>Pseudomonadati</taxon>
        <taxon>Pseudomonadota</taxon>
        <taxon>Betaproteobacteria</taxon>
        <taxon>Burkholderiales</taxon>
        <taxon>Burkholderiaceae</taxon>
        <taxon>Paraburkholderia</taxon>
    </lineage>
</organism>
<evidence type="ECO:0000313" key="1">
    <source>
        <dbReference type="EMBL" id="MDP9651488.1"/>
    </source>
</evidence>
<protein>
    <submittedName>
        <fullName evidence="1">Uncharacterized protein</fullName>
    </submittedName>
</protein>
<dbReference type="AlphaFoldDB" id="A0AB73INA5"/>
<dbReference type="EMBL" id="JAURTK010000021">
    <property type="protein sequence ID" value="MDP9651488.1"/>
    <property type="molecule type" value="Genomic_DNA"/>
</dbReference>
<accession>A0AB73INA5</accession>
<evidence type="ECO:0000313" key="2">
    <source>
        <dbReference type="Proteomes" id="UP001229486"/>
    </source>
</evidence>
<reference evidence="1" key="1">
    <citation type="submission" date="2023-07" db="EMBL/GenBank/DDBJ databases">
        <title>Sorghum-associated microbial communities from plants grown in Nebraska, USA.</title>
        <authorList>
            <person name="Schachtman D."/>
        </authorList>
    </citation>
    <scope>NUCLEOTIDE SEQUENCE</scope>
    <source>
        <strain evidence="1">DS1061</strain>
    </source>
</reference>
<sequence>MYKSVLLRRVLEKGFKRRVLIVRDLLKTKVAICANARWRNGYGYGKRHYCCDRKGDTCSPSNSITRSPQSSLKALTPRLSLCRHVQYCSFALVSKTTICAKTSIKKAPF</sequence>
<gene>
    <name evidence="1" type="ORF">J2793_006963</name>
</gene>
<dbReference type="Proteomes" id="UP001229486">
    <property type="component" value="Unassembled WGS sequence"/>
</dbReference>
<dbReference type="RefSeq" id="WP_392396097.1">
    <property type="nucleotide sequence ID" value="NZ_JAURTK010000021.1"/>
</dbReference>